<feature type="domain" description="Thymidylate kinase-like" evidence="1">
    <location>
        <begin position="12"/>
        <end position="190"/>
    </location>
</feature>
<dbReference type="AlphaFoldDB" id="A0A3Q9F8L9"/>
<dbReference type="RefSeq" id="WP_126362115.1">
    <property type="nucleotide sequence ID" value="NZ_CP034545.1"/>
</dbReference>
<dbReference type="InterPro" id="IPR039430">
    <property type="entry name" value="Thymidylate_kin-like_dom"/>
</dbReference>
<protein>
    <recommendedName>
        <fullName evidence="1">Thymidylate kinase-like domain-containing protein</fullName>
    </recommendedName>
</protein>
<evidence type="ECO:0000259" key="1">
    <source>
        <dbReference type="Pfam" id="PF02223"/>
    </source>
</evidence>
<reference evidence="2 3" key="1">
    <citation type="submission" date="2018-12" db="EMBL/GenBank/DDBJ databases">
        <title>Cadmium resistance mechanism in endophytic bacteria Burkholderia cenocepacia YG-3.</title>
        <authorList>
            <person name="Zhang X."/>
            <person name="Wang X."/>
            <person name="Zhu Y."/>
        </authorList>
    </citation>
    <scope>NUCLEOTIDE SEQUENCE [LARGE SCALE GENOMIC DNA]</scope>
    <source>
        <strain evidence="2 3">YG-3</strain>
    </source>
</reference>
<dbReference type="Gene3D" id="3.40.50.300">
    <property type="entry name" value="P-loop containing nucleotide triphosphate hydrolases"/>
    <property type="match status" value="1"/>
</dbReference>
<proteinExistence type="predicted"/>
<dbReference type="SUPFAM" id="SSF52540">
    <property type="entry name" value="P-loop containing nucleoside triphosphate hydrolases"/>
    <property type="match status" value="1"/>
</dbReference>
<accession>A0A3Q9F8L9</accession>
<evidence type="ECO:0000313" key="2">
    <source>
        <dbReference type="EMBL" id="AZQ51499.1"/>
    </source>
</evidence>
<gene>
    <name evidence="2" type="ORF">D5R55_11050</name>
</gene>
<dbReference type="InterPro" id="IPR027417">
    <property type="entry name" value="P-loop_NTPase"/>
</dbReference>
<dbReference type="Proteomes" id="UP000277191">
    <property type="component" value="Chromosome 1"/>
</dbReference>
<evidence type="ECO:0000313" key="3">
    <source>
        <dbReference type="Proteomes" id="UP000277191"/>
    </source>
</evidence>
<dbReference type="EMBL" id="CP034545">
    <property type="protein sequence ID" value="AZQ51499.1"/>
    <property type="molecule type" value="Genomic_DNA"/>
</dbReference>
<name>A0A3Q9F8L9_9BURK</name>
<sequence length="210" mass="23939">MLETGQFFCLLGVDASGKTTLLNAIADRYPDITIAHWKQFSTVTMFPDLLPDLDPPETLRRLGPHSRAAQFCYLAALEYDMIIRPALAMHRPVIVDSYWYKFAAKMKVLDMAAPFLYSVCQSLPKPEAVLFLDTPIEIAHQRKQEMNFFECNGRPADFVPFQRLVRSTMLHLAEDVPLLRIDGRAPLETLIRQVVEIVHPECVRTPVPAR</sequence>
<organism evidence="2 3">
    <name type="scientific">Burkholderia cenocepacia</name>
    <dbReference type="NCBI Taxonomy" id="95486"/>
    <lineage>
        <taxon>Bacteria</taxon>
        <taxon>Pseudomonadati</taxon>
        <taxon>Pseudomonadota</taxon>
        <taxon>Betaproteobacteria</taxon>
        <taxon>Burkholderiales</taxon>
        <taxon>Burkholderiaceae</taxon>
        <taxon>Burkholderia</taxon>
        <taxon>Burkholderia cepacia complex</taxon>
    </lineage>
</organism>
<dbReference type="Pfam" id="PF02223">
    <property type="entry name" value="Thymidylate_kin"/>
    <property type="match status" value="1"/>
</dbReference>